<feature type="binding site" evidence="6">
    <location>
        <position position="177"/>
    </location>
    <ligand>
        <name>ATP</name>
        <dbReference type="ChEBI" id="CHEBI:30616"/>
    </ligand>
</feature>
<keyword evidence="9" id="KW-1185">Reference proteome</keyword>
<dbReference type="InterPro" id="IPR011009">
    <property type="entry name" value="Kinase-like_dom_sf"/>
</dbReference>
<gene>
    <name evidence="8" type="ORF">GCM10011575_38500</name>
</gene>
<accession>A0A917W804</accession>
<evidence type="ECO:0000256" key="1">
    <source>
        <dbReference type="ARBA" id="ARBA00022527"/>
    </source>
</evidence>
<feature type="domain" description="Protein kinase" evidence="7">
    <location>
        <begin position="148"/>
        <end position="390"/>
    </location>
</feature>
<keyword evidence="5 6" id="KW-0067">ATP-binding</keyword>
<dbReference type="InterPro" id="IPR000719">
    <property type="entry name" value="Prot_kinase_dom"/>
</dbReference>
<dbReference type="CDD" id="cd00180">
    <property type="entry name" value="PKc"/>
    <property type="match status" value="1"/>
</dbReference>
<evidence type="ECO:0000256" key="6">
    <source>
        <dbReference type="PROSITE-ProRule" id="PRU10141"/>
    </source>
</evidence>
<evidence type="ECO:0000256" key="2">
    <source>
        <dbReference type="ARBA" id="ARBA00022679"/>
    </source>
</evidence>
<evidence type="ECO:0000259" key="7">
    <source>
        <dbReference type="PROSITE" id="PS50011"/>
    </source>
</evidence>
<reference evidence="8" key="2">
    <citation type="submission" date="2020-09" db="EMBL/GenBank/DDBJ databases">
        <authorList>
            <person name="Sun Q."/>
            <person name="Zhou Y."/>
        </authorList>
    </citation>
    <scope>NUCLEOTIDE SEQUENCE</scope>
    <source>
        <strain evidence="8">CGMCC 4.7306</strain>
    </source>
</reference>
<evidence type="ECO:0000313" key="8">
    <source>
        <dbReference type="EMBL" id="GGL76662.1"/>
    </source>
</evidence>
<evidence type="ECO:0000256" key="3">
    <source>
        <dbReference type="ARBA" id="ARBA00022741"/>
    </source>
</evidence>
<protein>
    <recommendedName>
        <fullName evidence="7">Protein kinase domain-containing protein</fullName>
    </recommendedName>
</protein>
<dbReference type="PROSITE" id="PS00107">
    <property type="entry name" value="PROTEIN_KINASE_ATP"/>
    <property type="match status" value="1"/>
</dbReference>
<evidence type="ECO:0000313" key="9">
    <source>
        <dbReference type="Proteomes" id="UP000613840"/>
    </source>
</evidence>
<dbReference type="PROSITE" id="PS00109">
    <property type="entry name" value="PROTEIN_KINASE_TYR"/>
    <property type="match status" value="1"/>
</dbReference>
<proteinExistence type="predicted"/>
<dbReference type="Gene3D" id="1.10.510.10">
    <property type="entry name" value="Transferase(Phosphotransferase) domain 1"/>
    <property type="match status" value="1"/>
</dbReference>
<dbReference type="InterPro" id="IPR017441">
    <property type="entry name" value="Protein_kinase_ATP_BS"/>
</dbReference>
<dbReference type="AlphaFoldDB" id="A0A917W804"/>
<keyword evidence="1" id="KW-0723">Serine/threonine-protein kinase</keyword>
<reference evidence="8" key="1">
    <citation type="journal article" date="2014" name="Int. J. Syst. Evol. Microbiol.">
        <title>Complete genome sequence of Corynebacterium casei LMG S-19264T (=DSM 44701T), isolated from a smear-ripened cheese.</title>
        <authorList>
            <consortium name="US DOE Joint Genome Institute (JGI-PGF)"/>
            <person name="Walter F."/>
            <person name="Albersmeier A."/>
            <person name="Kalinowski J."/>
            <person name="Ruckert C."/>
        </authorList>
    </citation>
    <scope>NUCLEOTIDE SEQUENCE</scope>
    <source>
        <strain evidence="8">CGMCC 4.7306</strain>
    </source>
</reference>
<comment type="caution">
    <text evidence="8">The sequence shown here is derived from an EMBL/GenBank/DDBJ whole genome shotgun (WGS) entry which is preliminary data.</text>
</comment>
<evidence type="ECO:0000256" key="5">
    <source>
        <dbReference type="ARBA" id="ARBA00022840"/>
    </source>
</evidence>
<dbReference type="Pfam" id="PF00069">
    <property type="entry name" value="Pkinase"/>
    <property type="match status" value="1"/>
</dbReference>
<evidence type="ECO:0000256" key="4">
    <source>
        <dbReference type="ARBA" id="ARBA00022777"/>
    </source>
</evidence>
<dbReference type="PROSITE" id="PS50011">
    <property type="entry name" value="PROTEIN_KINASE_DOM"/>
    <property type="match status" value="1"/>
</dbReference>
<dbReference type="EMBL" id="BMMZ01000011">
    <property type="protein sequence ID" value="GGL76662.1"/>
    <property type="molecule type" value="Genomic_DNA"/>
</dbReference>
<dbReference type="RefSeq" id="WP_188897009.1">
    <property type="nucleotide sequence ID" value="NZ_BMMZ01000011.1"/>
</dbReference>
<dbReference type="GO" id="GO:0004674">
    <property type="term" value="F:protein serine/threonine kinase activity"/>
    <property type="evidence" value="ECO:0007669"/>
    <property type="project" value="UniProtKB-KW"/>
</dbReference>
<dbReference type="SUPFAM" id="SSF56112">
    <property type="entry name" value="Protein kinase-like (PK-like)"/>
    <property type="match status" value="1"/>
</dbReference>
<dbReference type="PANTHER" id="PTHR24345">
    <property type="entry name" value="SERINE/THREONINE-PROTEIN KINASE PLK"/>
    <property type="match status" value="1"/>
</dbReference>
<dbReference type="InterPro" id="IPR008266">
    <property type="entry name" value="Tyr_kinase_AS"/>
</dbReference>
<organism evidence="8 9">
    <name type="scientific">Microlunatus endophyticus</name>
    <dbReference type="NCBI Taxonomy" id="1716077"/>
    <lineage>
        <taxon>Bacteria</taxon>
        <taxon>Bacillati</taxon>
        <taxon>Actinomycetota</taxon>
        <taxon>Actinomycetes</taxon>
        <taxon>Propionibacteriales</taxon>
        <taxon>Propionibacteriaceae</taxon>
        <taxon>Microlunatus</taxon>
    </lineage>
</organism>
<dbReference type="Proteomes" id="UP000613840">
    <property type="component" value="Unassembled WGS sequence"/>
</dbReference>
<dbReference type="PANTHER" id="PTHR24345:SF91">
    <property type="entry name" value="SERINE_THREONINE-PROTEIN KINASE PLK4"/>
    <property type="match status" value="1"/>
</dbReference>
<keyword evidence="3 6" id="KW-0547">Nucleotide-binding</keyword>
<name>A0A917W804_9ACTN</name>
<dbReference type="GO" id="GO:0005524">
    <property type="term" value="F:ATP binding"/>
    <property type="evidence" value="ECO:0007669"/>
    <property type="project" value="UniProtKB-UniRule"/>
</dbReference>
<keyword evidence="2" id="KW-0808">Transferase</keyword>
<keyword evidence="4" id="KW-0418">Kinase</keyword>
<sequence>MATPNELMLTDLKARYEEQPSSVTFDRLYTDDAEFGHMFSVLQKQLNEHFESINGRARTTRHYWADSSREFLALIDDINKDLYSLKRAGIDVTLDPRYQDGIERCQPWLSYSGGSAVPEDFVEVEIIKYEAVFTRPTEIVVLASQPERVKLKMVGSGSYANVYSYVDPEYGIRFAVKRAKRGISERDLARFRREFEIMERLSFPYIVEVYRYDEHRNEYRMEFCNDTLRAHISKRNAALKFSTRKRIALQFLYGLNYIHSAGVLHRDISLQNVLVKTYPSGAVIVKLSDFGLSKEADSDFTLTQTELKGTIRDPQLESLKAYSTVNEIYSIGWVLHFIFTGRESLSHGSDTVTGIVKRCTDQDPAGRYPTVLELIADVETLEPGPTDAPA</sequence>